<keyword evidence="3" id="KW-1185">Reference proteome</keyword>
<dbReference type="Proteomes" id="UP001054945">
    <property type="component" value="Unassembled WGS sequence"/>
</dbReference>
<proteinExistence type="predicted"/>
<comment type="caution">
    <text evidence="2">The sequence shown here is derived from an EMBL/GenBank/DDBJ whole genome shotgun (WGS) entry which is preliminary data.</text>
</comment>
<reference evidence="2 3" key="1">
    <citation type="submission" date="2021-06" db="EMBL/GenBank/DDBJ databases">
        <title>Caerostris extrusa draft genome.</title>
        <authorList>
            <person name="Kono N."/>
            <person name="Arakawa K."/>
        </authorList>
    </citation>
    <scope>NUCLEOTIDE SEQUENCE [LARGE SCALE GENOMIC DNA]</scope>
</reference>
<accession>A0AAV4RSX2</accession>
<gene>
    <name evidence="2" type="ORF">CEXT_711791</name>
</gene>
<evidence type="ECO:0000313" key="2">
    <source>
        <dbReference type="EMBL" id="GIY23202.1"/>
    </source>
</evidence>
<dbReference type="EMBL" id="BPLR01008246">
    <property type="protein sequence ID" value="GIY23202.1"/>
    <property type="molecule type" value="Genomic_DNA"/>
</dbReference>
<feature type="region of interest" description="Disordered" evidence="1">
    <location>
        <begin position="173"/>
        <end position="194"/>
    </location>
</feature>
<feature type="region of interest" description="Disordered" evidence="1">
    <location>
        <begin position="42"/>
        <end position="63"/>
    </location>
</feature>
<dbReference type="AlphaFoldDB" id="A0AAV4RSX2"/>
<sequence length="247" mass="27672">MDRGMGRGRWVINMEKTMNDMEMFFDRTMNDMEPSQDRRIVLSPQDGDASKNDSVKNKDKVSPKEMCRQLSTAMKEMDVIDSIVEQSKRSDLPQDYIQINANLLQKRQYLVEWVSRFHCPISDCTLHNNTVNISKEIVNSKVNAGSVNNGKVNDSNVTKCNAKSKVDVPIKNKSKRNASQIASNDGAKDSGEFQTPNKKLIAKATFTYSKGTVSDTIVTNNKFNALNTDAAAEDESVTVVRKLPPIM</sequence>
<evidence type="ECO:0000313" key="3">
    <source>
        <dbReference type="Proteomes" id="UP001054945"/>
    </source>
</evidence>
<organism evidence="2 3">
    <name type="scientific">Caerostris extrusa</name>
    <name type="common">Bark spider</name>
    <name type="synonym">Caerostris bankana</name>
    <dbReference type="NCBI Taxonomy" id="172846"/>
    <lineage>
        <taxon>Eukaryota</taxon>
        <taxon>Metazoa</taxon>
        <taxon>Ecdysozoa</taxon>
        <taxon>Arthropoda</taxon>
        <taxon>Chelicerata</taxon>
        <taxon>Arachnida</taxon>
        <taxon>Araneae</taxon>
        <taxon>Araneomorphae</taxon>
        <taxon>Entelegynae</taxon>
        <taxon>Araneoidea</taxon>
        <taxon>Araneidae</taxon>
        <taxon>Caerostris</taxon>
    </lineage>
</organism>
<protein>
    <submittedName>
        <fullName evidence="2">Uncharacterized protein</fullName>
    </submittedName>
</protein>
<evidence type="ECO:0000256" key="1">
    <source>
        <dbReference type="SAM" id="MobiDB-lite"/>
    </source>
</evidence>
<feature type="non-terminal residue" evidence="2">
    <location>
        <position position="247"/>
    </location>
</feature>
<feature type="compositionally biased region" description="Basic and acidic residues" evidence="1">
    <location>
        <begin position="48"/>
        <end position="63"/>
    </location>
</feature>
<name>A0AAV4RSX2_CAEEX</name>